<evidence type="ECO:0000313" key="5">
    <source>
        <dbReference type="Proteomes" id="UP000051164"/>
    </source>
</evidence>
<evidence type="ECO:0000313" key="4">
    <source>
        <dbReference type="EMBL" id="KRM53207.1"/>
    </source>
</evidence>
<organism evidence="4 5">
    <name type="scientific">Lentilactobacillus kefiri DSM 20587 = JCM 5818</name>
    <dbReference type="NCBI Taxonomy" id="1423764"/>
    <lineage>
        <taxon>Bacteria</taxon>
        <taxon>Bacillati</taxon>
        <taxon>Bacillota</taxon>
        <taxon>Bacilli</taxon>
        <taxon>Lactobacillales</taxon>
        <taxon>Lactobacillaceae</taxon>
        <taxon>Lentilactobacillus</taxon>
    </lineage>
</organism>
<dbReference type="Proteomes" id="UP000051164">
    <property type="component" value="Unassembled WGS sequence"/>
</dbReference>
<dbReference type="EMBL" id="AYYV01000020">
    <property type="protein sequence ID" value="KRM53207.1"/>
    <property type="molecule type" value="Genomic_DNA"/>
</dbReference>
<proteinExistence type="predicted"/>
<protein>
    <submittedName>
        <fullName evidence="4">N-acetyltransferase GCN5</fullName>
    </submittedName>
</protein>
<dbReference type="SUPFAM" id="SSF55729">
    <property type="entry name" value="Acyl-CoA N-acyltransferases (Nat)"/>
    <property type="match status" value="1"/>
</dbReference>
<dbReference type="InterPro" id="IPR016181">
    <property type="entry name" value="Acyl_CoA_acyltransferase"/>
</dbReference>
<reference evidence="4 5" key="1">
    <citation type="journal article" date="2015" name="Genome Announc.">
        <title>Expanding the biotechnology potential of lactobacilli through comparative genomics of 213 strains and associated genera.</title>
        <authorList>
            <person name="Sun Z."/>
            <person name="Harris H.M."/>
            <person name="McCann A."/>
            <person name="Guo C."/>
            <person name="Argimon S."/>
            <person name="Zhang W."/>
            <person name="Yang X."/>
            <person name="Jeffery I.B."/>
            <person name="Cooney J.C."/>
            <person name="Kagawa T.F."/>
            <person name="Liu W."/>
            <person name="Song Y."/>
            <person name="Salvetti E."/>
            <person name="Wrobel A."/>
            <person name="Rasinkangas P."/>
            <person name="Parkhill J."/>
            <person name="Rea M.C."/>
            <person name="O'Sullivan O."/>
            <person name="Ritari J."/>
            <person name="Douillard F.P."/>
            <person name="Paul Ross R."/>
            <person name="Yang R."/>
            <person name="Briner A.E."/>
            <person name="Felis G.E."/>
            <person name="de Vos W.M."/>
            <person name="Barrangou R."/>
            <person name="Klaenhammer T.R."/>
            <person name="Caufield P.W."/>
            <person name="Cui Y."/>
            <person name="Zhang H."/>
            <person name="O'Toole P.W."/>
        </authorList>
    </citation>
    <scope>NUCLEOTIDE SEQUENCE [LARGE SCALE GENOMIC DNA]</scope>
    <source>
        <strain evidence="4 5">DSM 20587</strain>
    </source>
</reference>
<accession>A0A8E1RKE0</accession>
<gene>
    <name evidence="4" type="ORF">FC95_GL000919</name>
</gene>
<keyword evidence="1 4" id="KW-0808">Transferase</keyword>
<comment type="caution">
    <text evidence="4">The sequence shown here is derived from an EMBL/GenBank/DDBJ whole genome shotgun (WGS) entry which is preliminary data.</text>
</comment>
<sequence length="151" mass="17370">MGVGAMIEHVQGAAGERLNEIARIWLAGNLDAHSFIDPDYWKHYFDVVKHDIAKSELFIFEENGHVQGFMGMDGHYIAGLFVAKGHRDQGIGSQLMDAAKQNHSELTLSVYEKNAHAYTFYRKRGFKEFQHRADRVTGEFAINMRWKRRGR</sequence>
<dbReference type="AlphaFoldDB" id="A0A8E1RKE0"/>
<dbReference type="PANTHER" id="PTHR43800:SF1">
    <property type="entry name" value="PEPTIDYL-LYSINE N-ACETYLTRANSFERASE YJAB"/>
    <property type="match status" value="1"/>
</dbReference>
<name>A0A8E1RKE0_LENKE</name>
<evidence type="ECO:0000256" key="2">
    <source>
        <dbReference type="ARBA" id="ARBA00023315"/>
    </source>
</evidence>
<dbReference type="InterPro" id="IPR000182">
    <property type="entry name" value="GNAT_dom"/>
</dbReference>
<dbReference type="GO" id="GO:0016747">
    <property type="term" value="F:acyltransferase activity, transferring groups other than amino-acyl groups"/>
    <property type="evidence" value="ECO:0007669"/>
    <property type="project" value="InterPro"/>
</dbReference>
<feature type="domain" description="N-acetyltransferase" evidence="3">
    <location>
        <begin position="5"/>
        <end position="149"/>
    </location>
</feature>
<dbReference type="PANTHER" id="PTHR43800">
    <property type="entry name" value="PEPTIDYL-LYSINE N-ACETYLTRANSFERASE YJAB"/>
    <property type="match status" value="1"/>
</dbReference>
<evidence type="ECO:0000259" key="3">
    <source>
        <dbReference type="PROSITE" id="PS51186"/>
    </source>
</evidence>
<dbReference type="CDD" id="cd04301">
    <property type="entry name" value="NAT_SF"/>
    <property type="match status" value="1"/>
</dbReference>
<dbReference type="PROSITE" id="PS51186">
    <property type="entry name" value="GNAT"/>
    <property type="match status" value="1"/>
</dbReference>
<dbReference type="Gene3D" id="3.40.630.30">
    <property type="match status" value="1"/>
</dbReference>
<evidence type="ECO:0000256" key="1">
    <source>
        <dbReference type="ARBA" id="ARBA00022679"/>
    </source>
</evidence>
<keyword evidence="2" id="KW-0012">Acyltransferase</keyword>
<dbReference type="Pfam" id="PF13673">
    <property type="entry name" value="Acetyltransf_10"/>
    <property type="match status" value="1"/>
</dbReference>